<dbReference type="PANTHER" id="PTHR34653:SF1">
    <property type="entry name" value="FLAGELLAR HOOK-BASAL BODY COMPLEX PROTEIN FLIE"/>
    <property type="match status" value="1"/>
</dbReference>
<dbReference type="Proteomes" id="UP000019276">
    <property type="component" value="Unassembled WGS sequence"/>
</dbReference>
<dbReference type="RefSeq" id="WP_035014900.1">
    <property type="nucleotide sequence ID" value="NZ_ARZY01000020.1"/>
</dbReference>
<organism evidence="6 7">
    <name type="scientific">Catenovulum agarivorans DS-2</name>
    <dbReference type="NCBI Taxonomy" id="1328313"/>
    <lineage>
        <taxon>Bacteria</taxon>
        <taxon>Pseudomonadati</taxon>
        <taxon>Pseudomonadota</taxon>
        <taxon>Gammaproteobacteria</taxon>
        <taxon>Alteromonadales</taxon>
        <taxon>Alteromonadaceae</taxon>
        <taxon>Catenovulum</taxon>
    </lineage>
</organism>
<proteinExistence type="inferred from homology"/>
<evidence type="ECO:0000313" key="7">
    <source>
        <dbReference type="Proteomes" id="UP000019276"/>
    </source>
</evidence>
<dbReference type="GO" id="GO:0009425">
    <property type="term" value="C:bacterial-type flagellum basal body"/>
    <property type="evidence" value="ECO:0007669"/>
    <property type="project" value="UniProtKB-SubCell"/>
</dbReference>
<dbReference type="AlphaFoldDB" id="W7QPB1"/>
<evidence type="ECO:0000256" key="3">
    <source>
        <dbReference type="ARBA" id="ARBA00018024"/>
    </source>
</evidence>
<keyword evidence="6" id="KW-0969">Cilium</keyword>
<keyword evidence="6" id="KW-0282">Flagellum</keyword>
<protein>
    <recommendedName>
        <fullName evidence="3 5">Flagellar hook-basal body complex protein FliE</fullName>
    </recommendedName>
</protein>
<reference evidence="6 7" key="1">
    <citation type="journal article" date="2014" name="Genome Announc.">
        <title>Draft Genome Sequence of the Agar-Degrading Bacterium Catenovulum sp. Strain DS-2, Isolated from Intestines of Haliotis diversicolor.</title>
        <authorList>
            <person name="Shan D."/>
            <person name="Li X."/>
            <person name="Gu Z."/>
            <person name="Wei G."/>
            <person name="Gao Z."/>
            <person name="Shao Z."/>
        </authorList>
    </citation>
    <scope>NUCLEOTIDE SEQUENCE [LARGE SCALE GENOMIC DNA]</scope>
    <source>
        <strain evidence="6 7">DS-2</strain>
    </source>
</reference>
<sequence>MKIGANNLYAEMQALATQARKDVAADQLPISPKVENPTPSTFGNMLNQAIDNVNDLQHHAKAQTIKFEMGDQNVSLADVMIAKGKSSIAFEATVHVRNKVVEAYDKIMQMPV</sequence>
<dbReference type="PANTHER" id="PTHR34653">
    <property type="match status" value="1"/>
</dbReference>
<dbReference type="GO" id="GO:0071973">
    <property type="term" value="P:bacterial-type flagellum-dependent cell motility"/>
    <property type="evidence" value="ECO:0007669"/>
    <property type="project" value="InterPro"/>
</dbReference>
<dbReference type="eggNOG" id="COG1677">
    <property type="taxonomic scope" value="Bacteria"/>
</dbReference>
<comment type="subcellular location">
    <subcellularLocation>
        <location evidence="1 5">Bacterial flagellum basal body</location>
    </subcellularLocation>
</comment>
<keyword evidence="7" id="KW-1185">Reference proteome</keyword>
<evidence type="ECO:0000256" key="1">
    <source>
        <dbReference type="ARBA" id="ARBA00004117"/>
    </source>
</evidence>
<dbReference type="GO" id="GO:0005198">
    <property type="term" value="F:structural molecule activity"/>
    <property type="evidence" value="ECO:0007669"/>
    <property type="project" value="UniProtKB-UniRule"/>
</dbReference>
<evidence type="ECO:0000313" key="6">
    <source>
        <dbReference type="EMBL" id="EWH09723.1"/>
    </source>
</evidence>
<dbReference type="PRINTS" id="PR01006">
    <property type="entry name" value="FLGHOOKFLIE"/>
</dbReference>
<comment type="similarity">
    <text evidence="2 5">Belongs to the FliE family.</text>
</comment>
<dbReference type="EMBL" id="ARZY01000020">
    <property type="protein sequence ID" value="EWH09723.1"/>
    <property type="molecule type" value="Genomic_DNA"/>
</dbReference>
<dbReference type="InterPro" id="IPR001624">
    <property type="entry name" value="FliE"/>
</dbReference>
<dbReference type="OrthoDB" id="8909229at2"/>
<gene>
    <name evidence="5" type="primary">fliE</name>
    <name evidence="6" type="ORF">DS2_11343</name>
</gene>
<dbReference type="HAMAP" id="MF_00724">
    <property type="entry name" value="FliE"/>
    <property type="match status" value="1"/>
</dbReference>
<dbReference type="GO" id="GO:0003774">
    <property type="term" value="F:cytoskeletal motor activity"/>
    <property type="evidence" value="ECO:0007669"/>
    <property type="project" value="InterPro"/>
</dbReference>
<name>W7QPB1_9ALTE</name>
<dbReference type="PATRIC" id="fig|1328313.3.peg.2321"/>
<dbReference type="Pfam" id="PF02049">
    <property type="entry name" value="FliE"/>
    <property type="match status" value="1"/>
</dbReference>
<dbReference type="STRING" id="1328313.DS2_11343"/>
<accession>W7QPB1</accession>
<keyword evidence="6" id="KW-0966">Cell projection</keyword>
<comment type="caution">
    <text evidence="6">The sequence shown here is derived from an EMBL/GenBank/DDBJ whole genome shotgun (WGS) entry which is preliminary data.</text>
</comment>
<evidence type="ECO:0000256" key="4">
    <source>
        <dbReference type="ARBA" id="ARBA00023143"/>
    </source>
</evidence>
<evidence type="ECO:0000256" key="2">
    <source>
        <dbReference type="ARBA" id="ARBA00009272"/>
    </source>
</evidence>
<dbReference type="NCBIfam" id="TIGR00205">
    <property type="entry name" value="fliE"/>
    <property type="match status" value="1"/>
</dbReference>
<evidence type="ECO:0000256" key="5">
    <source>
        <dbReference type="HAMAP-Rule" id="MF_00724"/>
    </source>
</evidence>
<keyword evidence="4 5" id="KW-0975">Bacterial flagellum</keyword>